<reference evidence="2" key="1">
    <citation type="submission" date="2022-11" db="UniProtKB">
        <authorList>
            <consortium name="WormBaseParasite"/>
        </authorList>
    </citation>
    <scope>IDENTIFICATION</scope>
</reference>
<proteinExistence type="predicted"/>
<dbReference type="WBParaSite" id="PS1159_v2.g7612.t1">
    <property type="protein sequence ID" value="PS1159_v2.g7612.t1"/>
    <property type="gene ID" value="PS1159_v2.g7612"/>
</dbReference>
<accession>A0AC35GPX5</accession>
<protein>
    <submittedName>
        <fullName evidence="2">PH domain-containing protein</fullName>
    </submittedName>
</protein>
<dbReference type="Proteomes" id="UP000887580">
    <property type="component" value="Unplaced"/>
</dbReference>
<organism evidence="1 2">
    <name type="scientific">Panagrolaimus sp. PS1159</name>
    <dbReference type="NCBI Taxonomy" id="55785"/>
    <lineage>
        <taxon>Eukaryota</taxon>
        <taxon>Metazoa</taxon>
        <taxon>Ecdysozoa</taxon>
        <taxon>Nematoda</taxon>
        <taxon>Chromadorea</taxon>
        <taxon>Rhabditida</taxon>
        <taxon>Tylenchina</taxon>
        <taxon>Panagrolaimomorpha</taxon>
        <taxon>Panagrolaimoidea</taxon>
        <taxon>Panagrolaimidae</taxon>
        <taxon>Panagrolaimus</taxon>
    </lineage>
</organism>
<evidence type="ECO:0000313" key="2">
    <source>
        <dbReference type="WBParaSite" id="PS1159_v2.g7612.t1"/>
    </source>
</evidence>
<sequence length="219" mass="25877">MLGTNNDVEVGRTFKCDGMIYYYKNGWLSNKWTKIYAKLYSDSTLEWFQSKDSDKPIGSILLNSVIPYFCIGSRIKNVPTKKPKMKSTWDKNLLMAIATDIQANSVHWFYFYKKENFRKWIYEITQTLPRIILPQKCLTEKVDEYLNHDYELHENDSTNSSETNDSIQNVNIRKQKSFNSFFNEIFENFGIGEFFFPMTVDSSDYENEIDSEIDDEKIL</sequence>
<evidence type="ECO:0000313" key="1">
    <source>
        <dbReference type="Proteomes" id="UP000887580"/>
    </source>
</evidence>
<name>A0AC35GPX5_9BILA</name>